<keyword evidence="3" id="KW-1185">Reference proteome</keyword>
<comment type="caution">
    <text evidence="2">The sequence shown here is derived from an EMBL/GenBank/DDBJ whole genome shotgun (WGS) entry which is preliminary data.</text>
</comment>
<dbReference type="Proteomes" id="UP000294003">
    <property type="component" value="Unassembled WGS sequence"/>
</dbReference>
<name>A0ABY0GWT8_9PEZI</name>
<feature type="region of interest" description="Disordered" evidence="1">
    <location>
        <begin position="242"/>
        <end position="267"/>
    </location>
</feature>
<reference evidence="2 3" key="1">
    <citation type="submission" date="2018-06" db="EMBL/GenBank/DDBJ databases">
        <title>Complete Genomes of Monosporascus.</title>
        <authorList>
            <person name="Robinson A.J."/>
            <person name="Natvig D.O."/>
        </authorList>
    </citation>
    <scope>NUCLEOTIDE SEQUENCE [LARGE SCALE GENOMIC DNA]</scope>
    <source>
        <strain evidence="2 3">CBS 609.92</strain>
    </source>
</reference>
<protein>
    <recommendedName>
        <fullName evidence="4">PH domain-containing protein</fullName>
    </recommendedName>
</protein>
<dbReference type="EMBL" id="QJNS01000332">
    <property type="protein sequence ID" value="RYO79355.1"/>
    <property type="molecule type" value="Genomic_DNA"/>
</dbReference>
<evidence type="ECO:0000313" key="2">
    <source>
        <dbReference type="EMBL" id="RYO79355.1"/>
    </source>
</evidence>
<proteinExistence type="predicted"/>
<evidence type="ECO:0000313" key="3">
    <source>
        <dbReference type="Proteomes" id="UP000294003"/>
    </source>
</evidence>
<sequence>MSSATSTHKSTWIKALAVLASGQLKLFEFPYTVGTNGLLEQKEEDAVLSMGLGMSAKGDPLNMGGVLPNIRLWNANCEWIGRVQVQKLTRVEHGGEHETLIPIKTTQQPVWTLFSASDDGICIAYATISFPDDSTYIWLGDWSKVCNRQWYYSNIYLFGTGHKPLCHWIDKDGQKQQTALNLHWPSFTFYSQDDVPKTEDAVQAYKDFVCDAAFHSRTDREPTSLWCDENIEMPEEQHDWYRPGDAAKGDPPPGYNGNGKRETLHERTCERRSVAAAAAKKRRDTRHDKSLVITADPAHSAEELCTHPASRGPNLVNTVEGNYCHMSDKTLWPVCAGEEVADNCFDKDAQVLRTGGLSARDSQYDEIIDWTAEQPQAGQREGSDSPPETKLTWRQWLGLSKRFLNPFS</sequence>
<gene>
    <name evidence="2" type="ORF">DL762_008206</name>
</gene>
<evidence type="ECO:0008006" key="4">
    <source>
        <dbReference type="Google" id="ProtNLM"/>
    </source>
</evidence>
<organism evidence="2 3">
    <name type="scientific">Monosporascus cannonballus</name>
    <dbReference type="NCBI Taxonomy" id="155416"/>
    <lineage>
        <taxon>Eukaryota</taxon>
        <taxon>Fungi</taxon>
        <taxon>Dikarya</taxon>
        <taxon>Ascomycota</taxon>
        <taxon>Pezizomycotina</taxon>
        <taxon>Sordariomycetes</taxon>
        <taxon>Xylariomycetidae</taxon>
        <taxon>Xylariales</taxon>
        <taxon>Xylariales incertae sedis</taxon>
        <taxon>Monosporascus</taxon>
    </lineage>
</organism>
<evidence type="ECO:0000256" key="1">
    <source>
        <dbReference type="SAM" id="MobiDB-lite"/>
    </source>
</evidence>
<accession>A0ABY0GWT8</accession>